<evidence type="ECO:0000313" key="2">
    <source>
        <dbReference type="Proteomes" id="UP000054815"/>
    </source>
</evidence>
<name>A0A0V0XFC9_TRIPS</name>
<dbReference type="EMBL" id="JYDU01000346">
    <property type="protein sequence ID" value="KRX86694.1"/>
    <property type="molecule type" value="Genomic_DNA"/>
</dbReference>
<dbReference type="Proteomes" id="UP000054815">
    <property type="component" value="Unassembled WGS sequence"/>
</dbReference>
<reference evidence="1 2" key="1">
    <citation type="submission" date="2015-01" db="EMBL/GenBank/DDBJ databases">
        <title>Evolution of Trichinella species and genotypes.</title>
        <authorList>
            <person name="Korhonen P.K."/>
            <person name="Edoardo P."/>
            <person name="Giuseppe L.R."/>
            <person name="Gasser R.B."/>
        </authorList>
    </citation>
    <scope>NUCLEOTIDE SEQUENCE [LARGE SCALE GENOMIC DNA]</scope>
    <source>
        <strain evidence="1">ISS141</strain>
    </source>
</reference>
<gene>
    <name evidence="1" type="ORF">T4E_11903</name>
</gene>
<protein>
    <submittedName>
        <fullName evidence="1">Uncharacterized protein</fullName>
    </submittedName>
</protein>
<sequence length="61" mass="6659">MVAAAFTIYNFVACKLLPAGYCLCIDSIVFDFLTALIPAIQSCFLNSQIQDCYFLILPSGS</sequence>
<proteinExistence type="predicted"/>
<comment type="caution">
    <text evidence="1">The sequence shown here is derived from an EMBL/GenBank/DDBJ whole genome shotgun (WGS) entry which is preliminary data.</text>
</comment>
<dbReference type="AlphaFoldDB" id="A0A0V0XFC9"/>
<accession>A0A0V0XFC9</accession>
<organism evidence="1 2">
    <name type="scientific">Trichinella pseudospiralis</name>
    <name type="common">Parasitic roundworm</name>
    <dbReference type="NCBI Taxonomy" id="6337"/>
    <lineage>
        <taxon>Eukaryota</taxon>
        <taxon>Metazoa</taxon>
        <taxon>Ecdysozoa</taxon>
        <taxon>Nematoda</taxon>
        <taxon>Enoplea</taxon>
        <taxon>Dorylaimia</taxon>
        <taxon>Trichinellida</taxon>
        <taxon>Trichinellidae</taxon>
        <taxon>Trichinella</taxon>
    </lineage>
</organism>
<evidence type="ECO:0000313" key="1">
    <source>
        <dbReference type="EMBL" id="KRX86694.1"/>
    </source>
</evidence>